<name>A0A9P8QBM1_WICPI</name>
<comment type="caution">
    <text evidence="1">The sequence shown here is derived from an EMBL/GenBank/DDBJ whole genome shotgun (WGS) entry which is preliminary data.</text>
</comment>
<reference evidence="1" key="2">
    <citation type="submission" date="2021-01" db="EMBL/GenBank/DDBJ databases">
        <authorList>
            <person name="Schikora-Tamarit M.A."/>
        </authorList>
    </citation>
    <scope>NUCLEOTIDE SEQUENCE</scope>
    <source>
        <strain evidence="1">CBS2887</strain>
    </source>
</reference>
<reference evidence="1" key="1">
    <citation type="journal article" date="2021" name="Open Biol.">
        <title>Shared evolutionary footprints suggest mitochondrial oxidative damage underlies multiple complex I losses in fungi.</title>
        <authorList>
            <person name="Schikora-Tamarit M.A."/>
            <person name="Marcet-Houben M."/>
            <person name="Nosek J."/>
            <person name="Gabaldon T."/>
        </authorList>
    </citation>
    <scope>NUCLEOTIDE SEQUENCE</scope>
    <source>
        <strain evidence="1">CBS2887</strain>
    </source>
</reference>
<gene>
    <name evidence="1" type="ORF">WICPIJ_001402</name>
</gene>
<keyword evidence="2" id="KW-1185">Reference proteome</keyword>
<sequence length="89" mass="9956">MIDVDTCSKYGKKLFHVGVQDVKNRVTSIIDMISVIELDSLHVIPLLNLFENQGKNFLIVLNIVASTDGKKRSLTVVIFGDPIYEGSKY</sequence>
<dbReference type="Proteomes" id="UP000774326">
    <property type="component" value="Unassembled WGS sequence"/>
</dbReference>
<proteinExistence type="predicted"/>
<evidence type="ECO:0000313" key="2">
    <source>
        <dbReference type="Proteomes" id="UP000774326"/>
    </source>
</evidence>
<accession>A0A9P8QBM1</accession>
<evidence type="ECO:0000313" key="1">
    <source>
        <dbReference type="EMBL" id="KAH3687592.1"/>
    </source>
</evidence>
<organism evidence="1 2">
    <name type="scientific">Wickerhamomyces pijperi</name>
    <name type="common">Yeast</name>
    <name type="synonym">Pichia pijperi</name>
    <dbReference type="NCBI Taxonomy" id="599730"/>
    <lineage>
        <taxon>Eukaryota</taxon>
        <taxon>Fungi</taxon>
        <taxon>Dikarya</taxon>
        <taxon>Ascomycota</taxon>
        <taxon>Saccharomycotina</taxon>
        <taxon>Saccharomycetes</taxon>
        <taxon>Phaffomycetales</taxon>
        <taxon>Wickerhamomycetaceae</taxon>
        <taxon>Wickerhamomyces</taxon>
    </lineage>
</organism>
<dbReference type="AlphaFoldDB" id="A0A9P8QBM1"/>
<dbReference type="EMBL" id="JAEUBG010000721">
    <property type="protein sequence ID" value="KAH3687592.1"/>
    <property type="molecule type" value="Genomic_DNA"/>
</dbReference>
<protein>
    <submittedName>
        <fullName evidence="1">Uncharacterized protein</fullName>
    </submittedName>
</protein>